<dbReference type="AlphaFoldDB" id="A0A9X2JZD0"/>
<keyword evidence="1" id="KW-0175">Coiled coil</keyword>
<dbReference type="GO" id="GO:0003677">
    <property type="term" value="F:DNA binding"/>
    <property type="evidence" value="ECO:0007669"/>
    <property type="project" value="UniProtKB-KW"/>
</dbReference>
<dbReference type="InterPro" id="IPR000792">
    <property type="entry name" value="Tscrpt_reg_LuxR_C"/>
</dbReference>
<dbReference type="InterPro" id="IPR051797">
    <property type="entry name" value="TrmB-like"/>
</dbReference>
<protein>
    <submittedName>
        <fullName evidence="3">DNA-binding CsgD family transcriptional regulator</fullName>
    </submittedName>
</protein>
<dbReference type="SUPFAM" id="SSF46894">
    <property type="entry name" value="C-terminal effector domain of the bipartite response regulators"/>
    <property type="match status" value="1"/>
</dbReference>
<gene>
    <name evidence="3" type="ORF">HD597_000640</name>
</gene>
<sequence>MDLPELAAHLRRPEAEIREALDRLAELHLVSETGSVSFRVIGPQIGLLSLLSRGEADLARHQRQIEATRAAVAELVELHDAQPGLDAEVIERLNGVSAVRARLAELAQMTRGECLSILPGKAMSAEAIEAGRLLDESALRRGVAFRTIYQDSIRNDRASMHHVQRLASLGASARTLPTLPLMMIVVDRETALIPIEPAASHLGALVLRSRGAVAAICVLFEHLWAAAAPLEEPVATDDAGLSTLEHELVRLLATGHTDEQASRKLGVSLRTTRRMTARLMVTLKARSRFEAGVLAARRGWT</sequence>
<dbReference type="PANTHER" id="PTHR34293">
    <property type="entry name" value="HTH-TYPE TRANSCRIPTIONAL REGULATOR TRMBL2"/>
    <property type="match status" value="1"/>
</dbReference>
<evidence type="ECO:0000313" key="4">
    <source>
        <dbReference type="Proteomes" id="UP001139648"/>
    </source>
</evidence>
<feature type="domain" description="HTH luxR-type" evidence="2">
    <location>
        <begin position="234"/>
        <end position="299"/>
    </location>
</feature>
<evidence type="ECO:0000256" key="1">
    <source>
        <dbReference type="SAM" id="Coils"/>
    </source>
</evidence>
<dbReference type="Gene3D" id="1.10.10.10">
    <property type="entry name" value="Winged helix-like DNA-binding domain superfamily/Winged helix DNA-binding domain"/>
    <property type="match status" value="1"/>
</dbReference>
<accession>A0A9X2JZD0</accession>
<proteinExistence type="predicted"/>
<dbReference type="SMART" id="SM00421">
    <property type="entry name" value="HTH_LUXR"/>
    <property type="match status" value="1"/>
</dbReference>
<dbReference type="RefSeq" id="WP_253740156.1">
    <property type="nucleotide sequence ID" value="NZ_BAABKA010000101.1"/>
</dbReference>
<evidence type="ECO:0000259" key="2">
    <source>
        <dbReference type="PROSITE" id="PS50043"/>
    </source>
</evidence>
<dbReference type="EMBL" id="JAMZEB010000001">
    <property type="protein sequence ID" value="MCP2353620.1"/>
    <property type="molecule type" value="Genomic_DNA"/>
</dbReference>
<comment type="caution">
    <text evidence="3">The sequence shown here is derived from an EMBL/GenBank/DDBJ whole genome shotgun (WGS) entry which is preliminary data.</text>
</comment>
<reference evidence="3" key="1">
    <citation type="submission" date="2022-06" db="EMBL/GenBank/DDBJ databases">
        <title>Sequencing the genomes of 1000 actinobacteria strains.</title>
        <authorList>
            <person name="Klenk H.-P."/>
        </authorList>
    </citation>
    <scope>NUCLEOTIDE SEQUENCE</scope>
    <source>
        <strain evidence="3">DSM 46694</strain>
    </source>
</reference>
<feature type="coiled-coil region" evidence="1">
    <location>
        <begin position="51"/>
        <end position="78"/>
    </location>
</feature>
<organism evidence="3 4">
    <name type="scientific">Nonomuraea thailandensis</name>
    <dbReference type="NCBI Taxonomy" id="1188745"/>
    <lineage>
        <taxon>Bacteria</taxon>
        <taxon>Bacillati</taxon>
        <taxon>Actinomycetota</taxon>
        <taxon>Actinomycetes</taxon>
        <taxon>Streptosporangiales</taxon>
        <taxon>Streptosporangiaceae</taxon>
        <taxon>Nonomuraea</taxon>
    </lineage>
</organism>
<keyword evidence="3" id="KW-0238">DNA-binding</keyword>
<dbReference type="InterPro" id="IPR036388">
    <property type="entry name" value="WH-like_DNA-bd_sf"/>
</dbReference>
<name>A0A9X2JZD0_9ACTN</name>
<dbReference type="PROSITE" id="PS50043">
    <property type="entry name" value="HTH_LUXR_2"/>
    <property type="match status" value="1"/>
</dbReference>
<dbReference type="Proteomes" id="UP001139648">
    <property type="component" value="Unassembled WGS sequence"/>
</dbReference>
<evidence type="ECO:0000313" key="3">
    <source>
        <dbReference type="EMBL" id="MCP2353620.1"/>
    </source>
</evidence>
<dbReference type="GO" id="GO:0006355">
    <property type="term" value="P:regulation of DNA-templated transcription"/>
    <property type="evidence" value="ECO:0007669"/>
    <property type="project" value="InterPro"/>
</dbReference>
<keyword evidence="4" id="KW-1185">Reference proteome</keyword>
<dbReference type="InterPro" id="IPR016032">
    <property type="entry name" value="Sig_transdc_resp-reg_C-effctor"/>
</dbReference>
<dbReference type="PANTHER" id="PTHR34293:SF1">
    <property type="entry name" value="HTH-TYPE TRANSCRIPTIONAL REGULATOR TRMBL2"/>
    <property type="match status" value="1"/>
</dbReference>